<protein>
    <submittedName>
        <fullName evidence="2">Uncharacterized protein</fullName>
    </submittedName>
</protein>
<keyword evidence="3" id="KW-1185">Reference proteome</keyword>
<evidence type="ECO:0000313" key="2">
    <source>
        <dbReference type="EMBL" id="CAB4004530.1"/>
    </source>
</evidence>
<feature type="region of interest" description="Disordered" evidence="1">
    <location>
        <begin position="121"/>
        <end position="175"/>
    </location>
</feature>
<feature type="compositionally biased region" description="Polar residues" evidence="1">
    <location>
        <begin position="137"/>
        <end position="149"/>
    </location>
</feature>
<dbReference type="EMBL" id="CACRXK020004928">
    <property type="protein sequence ID" value="CAB4004530.1"/>
    <property type="molecule type" value="Genomic_DNA"/>
</dbReference>
<name>A0A7D9E9P9_PARCT</name>
<reference evidence="2" key="1">
    <citation type="submission" date="2020-04" db="EMBL/GenBank/DDBJ databases">
        <authorList>
            <person name="Alioto T."/>
            <person name="Alioto T."/>
            <person name="Gomez Garrido J."/>
        </authorList>
    </citation>
    <scope>NUCLEOTIDE SEQUENCE</scope>
    <source>
        <strain evidence="2">A484AB</strain>
    </source>
</reference>
<evidence type="ECO:0000256" key="1">
    <source>
        <dbReference type="SAM" id="MobiDB-lite"/>
    </source>
</evidence>
<evidence type="ECO:0000313" key="3">
    <source>
        <dbReference type="Proteomes" id="UP001152795"/>
    </source>
</evidence>
<comment type="caution">
    <text evidence="2">The sequence shown here is derived from an EMBL/GenBank/DDBJ whole genome shotgun (WGS) entry which is preliminary data.</text>
</comment>
<dbReference type="Proteomes" id="UP001152795">
    <property type="component" value="Unassembled WGS sequence"/>
</dbReference>
<dbReference type="AlphaFoldDB" id="A0A7D9E9P9"/>
<organism evidence="2 3">
    <name type="scientific">Paramuricea clavata</name>
    <name type="common">Red gorgonian</name>
    <name type="synonym">Violescent sea-whip</name>
    <dbReference type="NCBI Taxonomy" id="317549"/>
    <lineage>
        <taxon>Eukaryota</taxon>
        <taxon>Metazoa</taxon>
        <taxon>Cnidaria</taxon>
        <taxon>Anthozoa</taxon>
        <taxon>Octocorallia</taxon>
        <taxon>Malacalcyonacea</taxon>
        <taxon>Plexauridae</taxon>
        <taxon>Paramuricea</taxon>
    </lineage>
</organism>
<gene>
    <name evidence="2" type="ORF">PACLA_8A026835</name>
</gene>
<proteinExistence type="predicted"/>
<sequence length="175" mass="20767">MDHVESKSENTEFDQQIDQRDAVYKQKMKKCREGKQTKKTSLLLDGRTVCRDASQFKLVNSVMGTINEDELSWEEKLVIYRNRDEQQTKQTVIQNQNPTNIPEKNTTEVQMQEQDHSNISEIKPEGNQMQVEKETQPQRAEQNVETTNIEPRNIKKERPRRERRKSAYLKEYVPR</sequence>
<accession>A0A7D9E9P9</accession>